<name>A0AAD7BH98_9AGAR</name>
<evidence type="ECO:0000256" key="2">
    <source>
        <dbReference type="SAM" id="Phobius"/>
    </source>
</evidence>
<dbReference type="EMBL" id="JARKIF010000016">
    <property type="protein sequence ID" value="KAJ7621145.1"/>
    <property type="molecule type" value="Genomic_DNA"/>
</dbReference>
<keyword evidence="2" id="KW-0472">Membrane</keyword>
<dbReference type="Proteomes" id="UP001221142">
    <property type="component" value="Unassembled WGS sequence"/>
</dbReference>
<feature type="compositionally biased region" description="Basic residues" evidence="1">
    <location>
        <begin position="281"/>
        <end position="291"/>
    </location>
</feature>
<keyword evidence="4" id="KW-1185">Reference proteome</keyword>
<keyword evidence="2" id="KW-1133">Transmembrane helix</keyword>
<evidence type="ECO:0000313" key="3">
    <source>
        <dbReference type="EMBL" id="KAJ7621145.1"/>
    </source>
</evidence>
<evidence type="ECO:0000313" key="4">
    <source>
        <dbReference type="Proteomes" id="UP001221142"/>
    </source>
</evidence>
<evidence type="ECO:0000256" key="1">
    <source>
        <dbReference type="SAM" id="MobiDB-lite"/>
    </source>
</evidence>
<organism evidence="3 4">
    <name type="scientific">Roridomyces roridus</name>
    <dbReference type="NCBI Taxonomy" id="1738132"/>
    <lineage>
        <taxon>Eukaryota</taxon>
        <taxon>Fungi</taxon>
        <taxon>Dikarya</taxon>
        <taxon>Basidiomycota</taxon>
        <taxon>Agaricomycotina</taxon>
        <taxon>Agaricomycetes</taxon>
        <taxon>Agaricomycetidae</taxon>
        <taxon>Agaricales</taxon>
        <taxon>Marasmiineae</taxon>
        <taxon>Mycenaceae</taxon>
        <taxon>Roridomyces</taxon>
    </lineage>
</organism>
<keyword evidence="2" id="KW-0812">Transmembrane</keyword>
<dbReference type="AlphaFoldDB" id="A0AAD7BH98"/>
<accession>A0AAD7BH98</accession>
<feature type="region of interest" description="Disordered" evidence="1">
    <location>
        <begin position="257"/>
        <end position="302"/>
    </location>
</feature>
<sequence>MLRDIFRCFLDGLLIAIIFFIALSFSPTLQAINFHIANVTLPILFHAIYCVHYHVPHSDSIVVQQPQPFAPHWATVFLDELDSHVSQPEFLHFRAPAWTIQHNISYLEAQTPPASSIVPVSLVFAVFTTALLLALAVRQLLTKKVRSSATRPVPFYSPAILQNLFRVLDLLFDATAPIPQKVEHTPIFDDDVDEVVIELIRDDQPLDVVVQYFIIHDPVLLAALFPLPLPLPAPVPVPAPEPLFIAAPAPAPAPIPAPAPAPIPAPVHNTPRRQPNTPAKPRSHKENRHVQARPTQRTKGTRVVSGGVMLGIRREPCPW</sequence>
<feature type="transmembrane region" description="Helical" evidence="2">
    <location>
        <begin position="12"/>
        <end position="32"/>
    </location>
</feature>
<protein>
    <submittedName>
        <fullName evidence="3">Uncharacterized protein</fullName>
    </submittedName>
</protein>
<proteinExistence type="predicted"/>
<comment type="caution">
    <text evidence="3">The sequence shown here is derived from an EMBL/GenBank/DDBJ whole genome shotgun (WGS) entry which is preliminary data.</text>
</comment>
<gene>
    <name evidence="3" type="ORF">FB45DRAFT_135708</name>
</gene>
<feature type="transmembrane region" description="Helical" evidence="2">
    <location>
        <begin position="117"/>
        <end position="137"/>
    </location>
</feature>
<reference evidence="3" key="1">
    <citation type="submission" date="2023-03" db="EMBL/GenBank/DDBJ databases">
        <title>Massive genome expansion in bonnet fungi (Mycena s.s.) driven by repeated elements and novel gene families across ecological guilds.</title>
        <authorList>
            <consortium name="Lawrence Berkeley National Laboratory"/>
            <person name="Harder C.B."/>
            <person name="Miyauchi S."/>
            <person name="Viragh M."/>
            <person name="Kuo A."/>
            <person name="Thoen E."/>
            <person name="Andreopoulos B."/>
            <person name="Lu D."/>
            <person name="Skrede I."/>
            <person name="Drula E."/>
            <person name="Henrissat B."/>
            <person name="Morin E."/>
            <person name="Kohler A."/>
            <person name="Barry K."/>
            <person name="LaButti K."/>
            <person name="Morin E."/>
            <person name="Salamov A."/>
            <person name="Lipzen A."/>
            <person name="Mereny Z."/>
            <person name="Hegedus B."/>
            <person name="Baldrian P."/>
            <person name="Stursova M."/>
            <person name="Weitz H."/>
            <person name="Taylor A."/>
            <person name="Grigoriev I.V."/>
            <person name="Nagy L.G."/>
            <person name="Martin F."/>
            <person name="Kauserud H."/>
        </authorList>
    </citation>
    <scope>NUCLEOTIDE SEQUENCE</scope>
    <source>
        <strain evidence="3">9284</strain>
    </source>
</reference>